<feature type="binding site" evidence="4 6">
    <location>
        <begin position="47"/>
        <end position="50"/>
    </location>
    <ligand>
        <name>substrate</name>
    </ligand>
</feature>
<keyword evidence="3 4" id="KW-0627">Porphyrin biosynthesis</keyword>
<dbReference type="HAMAP" id="MF_00087">
    <property type="entry name" value="Glu_tRNA_reductase"/>
    <property type="match status" value="1"/>
</dbReference>
<feature type="active site" description="Nucleophile" evidence="4 5">
    <location>
        <position position="48"/>
    </location>
</feature>
<evidence type="ECO:0000256" key="1">
    <source>
        <dbReference type="ARBA" id="ARBA00022857"/>
    </source>
</evidence>
<dbReference type="STRING" id="285351.SAMN04488035_2601"/>
<evidence type="ECO:0000256" key="7">
    <source>
        <dbReference type="PIRSR" id="PIRSR000445-3"/>
    </source>
</evidence>
<protein>
    <recommendedName>
        <fullName evidence="4">Glutamyl-tRNA reductase</fullName>
        <shortName evidence="4">GluTR</shortName>
        <ecNumber evidence="4">1.2.1.70</ecNumber>
    </recommendedName>
</protein>
<evidence type="ECO:0000256" key="6">
    <source>
        <dbReference type="PIRSR" id="PIRSR000445-2"/>
    </source>
</evidence>
<dbReference type="PANTHER" id="PTHR43013:SF1">
    <property type="entry name" value="GLUTAMYL-TRNA REDUCTASE"/>
    <property type="match status" value="1"/>
</dbReference>
<evidence type="ECO:0000259" key="9">
    <source>
        <dbReference type="Pfam" id="PF01488"/>
    </source>
</evidence>
<dbReference type="PANTHER" id="PTHR43013">
    <property type="entry name" value="GLUTAMYL-TRNA REDUCTASE"/>
    <property type="match status" value="1"/>
</dbReference>
<dbReference type="EC" id="1.2.1.70" evidence="4"/>
<dbReference type="Gene3D" id="3.40.50.720">
    <property type="entry name" value="NAD(P)-binding Rossmann-like Domain"/>
    <property type="match status" value="1"/>
</dbReference>
<dbReference type="AlphaFoldDB" id="A0A1I2HWJ8"/>
<name>A0A1I2HWJ8_9MICO</name>
<feature type="binding site" evidence="4 6">
    <location>
        <position position="121"/>
    </location>
    <ligand>
        <name>substrate</name>
    </ligand>
</feature>
<dbReference type="EMBL" id="FONZ01000005">
    <property type="protein sequence ID" value="SFF34379.1"/>
    <property type="molecule type" value="Genomic_DNA"/>
</dbReference>
<organism evidence="11 12">
    <name type="scientific">Flavimobilis marinus</name>
    <dbReference type="NCBI Taxonomy" id="285351"/>
    <lineage>
        <taxon>Bacteria</taxon>
        <taxon>Bacillati</taxon>
        <taxon>Actinomycetota</taxon>
        <taxon>Actinomycetes</taxon>
        <taxon>Micrococcales</taxon>
        <taxon>Jonesiaceae</taxon>
        <taxon>Flavimobilis</taxon>
    </lineage>
</organism>
<dbReference type="PROSITE" id="PS00747">
    <property type="entry name" value="GLUTR"/>
    <property type="match status" value="1"/>
</dbReference>
<dbReference type="FunFam" id="3.30.460.30:FF:000001">
    <property type="entry name" value="Glutamyl-tRNA reductase"/>
    <property type="match status" value="1"/>
</dbReference>
<comment type="similarity">
    <text evidence="4">Belongs to the glutamyl-tRNA reductase family.</text>
</comment>
<comment type="function">
    <text evidence="4">Catalyzes the NADPH-dependent reduction of glutamyl-tRNA(Glu) to glutamate 1-semialdehyde (GSA).</text>
</comment>
<reference evidence="12" key="1">
    <citation type="submission" date="2016-10" db="EMBL/GenBank/DDBJ databases">
        <authorList>
            <person name="Varghese N."/>
            <person name="Submissions S."/>
        </authorList>
    </citation>
    <scope>NUCLEOTIDE SEQUENCE [LARGE SCALE GENOMIC DNA]</scope>
    <source>
        <strain evidence="12">DSM 19083</strain>
    </source>
</reference>
<comment type="miscellaneous">
    <text evidence="4">During catalysis, the active site Cys acts as a nucleophile attacking the alpha-carbonyl group of tRNA-bound glutamate with the formation of a thioester intermediate between enzyme and glutamate, and the concomitant release of tRNA(Glu). The thioester intermediate is finally reduced by direct hydride transfer from NADPH, to form the product GSA.</text>
</comment>
<dbReference type="Pfam" id="PF05201">
    <property type="entry name" value="GlutR_N"/>
    <property type="match status" value="1"/>
</dbReference>
<proteinExistence type="inferred from homology"/>
<dbReference type="InterPro" id="IPR036343">
    <property type="entry name" value="GluRdtase_N_sf"/>
</dbReference>
<evidence type="ECO:0000256" key="4">
    <source>
        <dbReference type="HAMAP-Rule" id="MF_00087"/>
    </source>
</evidence>
<comment type="catalytic activity">
    <reaction evidence="4">
        <text>(S)-4-amino-5-oxopentanoate + tRNA(Glu) + NADP(+) = L-glutamyl-tRNA(Glu) + NADPH + H(+)</text>
        <dbReference type="Rhea" id="RHEA:12344"/>
        <dbReference type="Rhea" id="RHEA-COMP:9663"/>
        <dbReference type="Rhea" id="RHEA-COMP:9680"/>
        <dbReference type="ChEBI" id="CHEBI:15378"/>
        <dbReference type="ChEBI" id="CHEBI:57501"/>
        <dbReference type="ChEBI" id="CHEBI:57783"/>
        <dbReference type="ChEBI" id="CHEBI:58349"/>
        <dbReference type="ChEBI" id="CHEBI:78442"/>
        <dbReference type="ChEBI" id="CHEBI:78520"/>
        <dbReference type="EC" id="1.2.1.70"/>
    </reaction>
</comment>
<feature type="binding site" evidence="4 6">
    <location>
        <begin position="115"/>
        <end position="117"/>
    </location>
    <ligand>
        <name>substrate</name>
    </ligand>
</feature>
<evidence type="ECO:0000313" key="11">
    <source>
        <dbReference type="EMBL" id="SFF34379.1"/>
    </source>
</evidence>
<dbReference type="UniPathway" id="UPA00251">
    <property type="reaction ID" value="UER00316"/>
</dbReference>
<feature type="binding site" evidence="4 6">
    <location>
        <position position="110"/>
    </location>
    <ligand>
        <name>substrate</name>
    </ligand>
</feature>
<evidence type="ECO:0000256" key="5">
    <source>
        <dbReference type="PIRSR" id="PIRSR000445-1"/>
    </source>
</evidence>
<dbReference type="InterPro" id="IPR018214">
    <property type="entry name" value="GluRdtase_CS"/>
</dbReference>
<dbReference type="Gene3D" id="3.30.460.30">
    <property type="entry name" value="Glutamyl-tRNA reductase, N-terminal domain"/>
    <property type="match status" value="1"/>
</dbReference>
<comment type="pathway">
    <text evidence="4">Porphyrin-containing compound metabolism; protoporphyrin-IX biosynthesis; 5-aminolevulinate from L-glutamyl-tRNA(Glu): step 1/2.</text>
</comment>
<dbReference type="PIRSF" id="PIRSF000445">
    <property type="entry name" value="4pyrrol_synth_GluRdtase"/>
    <property type="match status" value="1"/>
</dbReference>
<dbReference type="SUPFAM" id="SSF51735">
    <property type="entry name" value="NAD(P)-binding Rossmann-fold domains"/>
    <property type="match status" value="1"/>
</dbReference>
<dbReference type="InterPro" id="IPR000343">
    <property type="entry name" value="4pyrrol_synth_GluRdtase"/>
</dbReference>
<comment type="subunit">
    <text evidence="4">Homodimer.</text>
</comment>
<evidence type="ECO:0000313" key="12">
    <source>
        <dbReference type="Proteomes" id="UP000198520"/>
    </source>
</evidence>
<dbReference type="RefSeq" id="WP_093379573.1">
    <property type="nucleotide sequence ID" value="NZ_BNAN01000001.1"/>
</dbReference>
<dbReference type="SUPFAM" id="SSF69742">
    <property type="entry name" value="Glutamyl tRNA-reductase catalytic, N-terminal domain"/>
    <property type="match status" value="1"/>
</dbReference>
<dbReference type="GO" id="GO:0050661">
    <property type="term" value="F:NADP binding"/>
    <property type="evidence" value="ECO:0007669"/>
    <property type="project" value="InterPro"/>
</dbReference>
<feature type="domain" description="Glutamyl-tRNA reductase N-terminal" evidence="10">
    <location>
        <begin position="7"/>
        <end position="157"/>
    </location>
</feature>
<dbReference type="GO" id="GO:0019353">
    <property type="term" value="P:protoporphyrinogen IX biosynthetic process from glutamate"/>
    <property type="evidence" value="ECO:0007669"/>
    <property type="project" value="TreeGrafter"/>
</dbReference>
<dbReference type="InterPro" id="IPR036291">
    <property type="entry name" value="NAD(P)-bd_dom_sf"/>
</dbReference>
<sequence length="421" mass="43666">MNLLSFSASHRDLDLDVLERLSAGATSVGRDLVAACPTVTGAVVLATCNRLEVYVETPDGAQPDEIAAALTDAVASSGDIDPGAARDALRLRSADDATRHLFEVASGLDSMVVGEREIAGQVRRALTAAHAAGMTSTTLEQAFQFASRVSRRVEAATGLGSAGRSIVNVGLDLVAAAAPPWRQARVILIGTGSYAGASLAALRARGCDDVRVYSRSGRAEAFAAARGVDSIPVDGLVEALADADVVVSCSGRIGTVLDAAAVASARERATVLAEDRAHEPDAPARPLVLLDLALQRDVEADVADVEGVLLLDLATIRANAPQVGTEPVERAREVVADAVEEFSERLAARTVDLAVVDEIRALEELAHAEVVAGVAALGGQRLDAPARARAEKTLRQEVRARLHAEIQAAKAAVRAQVGSIA</sequence>
<dbReference type="InterPro" id="IPR006151">
    <property type="entry name" value="Shikm_DH/Glu-tRNA_Rdtase"/>
</dbReference>
<dbReference type="Proteomes" id="UP000198520">
    <property type="component" value="Unassembled WGS sequence"/>
</dbReference>
<keyword evidence="2 4" id="KW-0560">Oxidoreductase</keyword>
<comment type="domain">
    <text evidence="4">Possesses an unusual extended V-shaped dimeric structure with each monomer consisting of three distinct domains arranged along a curved 'spinal' alpha-helix. The N-terminal catalytic domain specifically recognizes the glutamate moiety of the substrate. The second domain is the NADPH-binding domain, and the third C-terminal domain is responsible for dimerization.</text>
</comment>
<dbReference type="NCBIfam" id="NF000750">
    <property type="entry name" value="PRK00045.3-4"/>
    <property type="match status" value="1"/>
</dbReference>
<feature type="domain" description="Quinate/shikimate 5-dehydrogenase/glutamyl-tRNA reductase" evidence="9">
    <location>
        <begin position="176"/>
        <end position="313"/>
    </location>
</feature>
<feature type="site" description="Important for activity" evidence="4 8">
    <location>
        <position position="100"/>
    </location>
</feature>
<dbReference type="InterPro" id="IPR015895">
    <property type="entry name" value="4pyrrol_synth_GluRdtase_N"/>
</dbReference>
<gene>
    <name evidence="4" type="primary">hemA</name>
    <name evidence="11" type="ORF">SAMN04488035_2601</name>
</gene>
<evidence type="ECO:0000256" key="8">
    <source>
        <dbReference type="PIRSR" id="PIRSR000445-4"/>
    </source>
</evidence>
<keyword evidence="1 4" id="KW-0521">NADP</keyword>
<feature type="binding site" evidence="4 7">
    <location>
        <begin position="190"/>
        <end position="195"/>
    </location>
    <ligand>
        <name>NADP(+)</name>
        <dbReference type="ChEBI" id="CHEBI:58349"/>
    </ligand>
</feature>
<evidence type="ECO:0000259" key="10">
    <source>
        <dbReference type="Pfam" id="PF05201"/>
    </source>
</evidence>
<accession>A0A1I2HWJ8</accession>
<evidence type="ECO:0000256" key="2">
    <source>
        <dbReference type="ARBA" id="ARBA00023002"/>
    </source>
</evidence>
<dbReference type="Pfam" id="PF01488">
    <property type="entry name" value="Shikimate_DH"/>
    <property type="match status" value="1"/>
</dbReference>
<dbReference type="OrthoDB" id="110209at2"/>
<dbReference type="GO" id="GO:0008883">
    <property type="term" value="F:glutamyl-tRNA reductase activity"/>
    <property type="evidence" value="ECO:0007669"/>
    <property type="project" value="UniProtKB-UniRule"/>
</dbReference>
<evidence type="ECO:0000256" key="3">
    <source>
        <dbReference type="ARBA" id="ARBA00023244"/>
    </source>
</evidence>
<keyword evidence="12" id="KW-1185">Reference proteome</keyword>